<comment type="caution">
    <text evidence="1">The sequence shown here is derived from an EMBL/GenBank/DDBJ whole genome shotgun (WGS) entry which is preliminary data.</text>
</comment>
<dbReference type="AlphaFoldDB" id="A0A5J4RBM1"/>
<name>A0A5J4RBM1_9ZZZZ</name>
<protein>
    <submittedName>
        <fullName evidence="1">Uncharacterized protein</fullName>
    </submittedName>
</protein>
<accession>A0A5J4RBM1</accession>
<proteinExistence type="predicted"/>
<gene>
    <name evidence="1" type="ORF">EZS27_020760</name>
</gene>
<organism evidence="1">
    <name type="scientific">termite gut metagenome</name>
    <dbReference type="NCBI Taxonomy" id="433724"/>
    <lineage>
        <taxon>unclassified sequences</taxon>
        <taxon>metagenomes</taxon>
        <taxon>organismal metagenomes</taxon>
    </lineage>
</organism>
<evidence type="ECO:0000313" key="1">
    <source>
        <dbReference type="EMBL" id="KAA6330540.1"/>
    </source>
</evidence>
<sequence length="39" mass="4638">MNLCIIKIDTIVFRISVSRDDRLLTHKMTVSENIRMFNL</sequence>
<dbReference type="EMBL" id="SNRY01001488">
    <property type="protein sequence ID" value="KAA6330540.1"/>
    <property type="molecule type" value="Genomic_DNA"/>
</dbReference>
<reference evidence="1" key="1">
    <citation type="submission" date="2019-03" db="EMBL/GenBank/DDBJ databases">
        <title>Single cell metagenomics reveals metabolic interactions within the superorganism composed of flagellate Streblomastix strix and complex community of Bacteroidetes bacteria on its surface.</title>
        <authorList>
            <person name="Treitli S.C."/>
            <person name="Kolisko M."/>
            <person name="Husnik F."/>
            <person name="Keeling P."/>
            <person name="Hampl V."/>
        </authorList>
    </citation>
    <scope>NUCLEOTIDE SEQUENCE</scope>
    <source>
        <strain evidence="1">STM</strain>
    </source>
</reference>